<gene>
    <name evidence="2" type="ORF">SSLN_LOCUS3330</name>
</gene>
<reference evidence="2 3" key="2">
    <citation type="submission" date="2018-11" db="EMBL/GenBank/DDBJ databases">
        <authorList>
            <consortium name="Pathogen Informatics"/>
        </authorList>
    </citation>
    <scope>NUCLEOTIDE SEQUENCE [LARGE SCALE GENOMIC DNA]</scope>
    <source>
        <strain evidence="2 3">NST_G2</strain>
    </source>
</reference>
<reference evidence="4" key="1">
    <citation type="submission" date="2016-06" db="UniProtKB">
        <authorList>
            <consortium name="WormBaseParasite"/>
        </authorList>
    </citation>
    <scope>IDENTIFICATION</scope>
</reference>
<evidence type="ECO:0000313" key="2">
    <source>
        <dbReference type="EMBL" id="VDL89715.1"/>
    </source>
</evidence>
<evidence type="ECO:0000256" key="1">
    <source>
        <dbReference type="SAM" id="MobiDB-lite"/>
    </source>
</evidence>
<dbReference type="WBParaSite" id="SSLN_0000343001-mRNA-1">
    <property type="protein sequence ID" value="SSLN_0000343001-mRNA-1"/>
    <property type="gene ID" value="SSLN_0000343001"/>
</dbReference>
<dbReference type="AlphaFoldDB" id="A0A183SGI2"/>
<sequence>MSEQADLRTEGALPGRASWKGLGIGGVDPYSAKAVKVEAVELPRLLLVERTRFRSIQQRRQYDSFVHIEFGAEVETRQFNRRLRRDPPYAPRKGDAGTVTCA</sequence>
<keyword evidence="3" id="KW-1185">Reference proteome</keyword>
<feature type="region of interest" description="Disordered" evidence="1">
    <location>
        <begin position="82"/>
        <end position="102"/>
    </location>
</feature>
<organism evidence="4">
    <name type="scientific">Schistocephalus solidus</name>
    <name type="common">Tapeworm</name>
    <dbReference type="NCBI Taxonomy" id="70667"/>
    <lineage>
        <taxon>Eukaryota</taxon>
        <taxon>Metazoa</taxon>
        <taxon>Spiralia</taxon>
        <taxon>Lophotrochozoa</taxon>
        <taxon>Platyhelminthes</taxon>
        <taxon>Cestoda</taxon>
        <taxon>Eucestoda</taxon>
        <taxon>Diphyllobothriidea</taxon>
        <taxon>Diphyllobothriidae</taxon>
        <taxon>Schistocephalus</taxon>
    </lineage>
</organism>
<proteinExistence type="predicted"/>
<protein>
    <submittedName>
        <fullName evidence="4">Cyclic nucleotide-binding domain-containing protein</fullName>
    </submittedName>
</protein>
<accession>A0A183SGI2</accession>
<evidence type="ECO:0000313" key="4">
    <source>
        <dbReference type="WBParaSite" id="SSLN_0000343001-mRNA-1"/>
    </source>
</evidence>
<evidence type="ECO:0000313" key="3">
    <source>
        <dbReference type="Proteomes" id="UP000275846"/>
    </source>
</evidence>
<dbReference type="Proteomes" id="UP000275846">
    <property type="component" value="Unassembled WGS sequence"/>
</dbReference>
<name>A0A183SGI2_SCHSO</name>
<dbReference type="EMBL" id="UYSU01032507">
    <property type="protein sequence ID" value="VDL89715.1"/>
    <property type="molecule type" value="Genomic_DNA"/>
</dbReference>